<name>A0A8J7PAV7_9BACT</name>
<accession>A0A8J7PAV7</accession>
<sequence>MMSTIQQAVSESTRLLSTWQEKSDRLDDKERLALEVQLKTLFSEELGRRGFFAAYSTSDLQLTKAMQETLKAAVLSNIDAVGDIMVKNVFMSGQSYLGCLASLAHEGKVEAAKQTMIKSLDLIQRLGIDEIKNKLQDALLAIDSYQDKNETPQDKWHQFFKRWNYRRENLERMPDLLNEA</sequence>
<dbReference type="EMBL" id="JAFLCK010000002">
    <property type="protein sequence ID" value="MBN8659201.1"/>
    <property type="molecule type" value="Genomic_DNA"/>
</dbReference>
<proteinExistence type="predicted"/>
<comment type="caution">
    <text evidence="1">The sequence shown here is derived from an EMBL/GenBank/DDBJ whole genome shotgun (WGS) entry which is preliminary data.</text>
</comment>
<dbReference type="Proteomes" id="UP000664277">
    <property type="component" value="Unassembled WGS sequence"/>
</dbReference>
<evidence type="ECO:0000313" key="1">
    <source>
        <dbReference type="EMBL" id="MBN8659201.1"/>
    </source>
</evidence>
<protein>
    <submittedName>
        <fullName evidence="1">Uncharacterized protein</fullName>
    </submittedName>
</protein>
<organism evidence="1 2">
    <name type="scientific">Candidatus Obscuribacter phosphatis</name>
    <dbReference type="NCBI Taxonomy" id="1906157"/>
    <lineage>
        <taxon>Bacteria</taxon>
        <taxon>Bacillati</taxon>
        <taxon>Candidatus Melainabacteria</taxon>
        <taxon>Candidatus Obscuribacterales</taxon>
        <taxon>Candidatus Obscuribacteraceae</taxon>
        <taxon>Candidatus Obscuribacter</taxon>
    </lineage>
</organism>
<evidence type="ECO:0000313" key="2">
    <source>
        <dbReference type="Proteomes" id="UP000664277"/>
    </source>
</evidence>
<dbReference type="AlphaFoldDB" id="A0A8J7PAV7"/>
<reference evidence="1" key="1">
    <citation type="submission" date="2021-02" db="EMBL/GenBank/DDBJ databases">
        <title>Genome-Resolved Metagenomics of a Microbial Community Performing Photosynthetic Biological Nutrient Removal.</title>
        <authorList>
            <person name="Mcdaniel E.A."/>
        </authorList>
    </citation>
    <scope>NUCLEOTIDE SEQUENCE</scope>
    <source>
        <strain evidence="1">UWPOB_OBS1</strain>
    </source>
</reference>
<gene>
    <name evidence="1" type="ORF">J0M35_02480</name>
</gene>